<evidence type="ECO:0000313" key="1">
    <source>
        <dbReference type="EMBL" id="PBK84203.1"/>
    </source>
</evidence>
<dbReference type="AlphaFoldDB" id="A0A2H3D7A9"/>
<accession>A0A2H3D7A9</accession>
<proteinExistence type="predicted"/>
<keyword evidence="2" id="KW-1185">Reference proteome</keyword>
<dbReference type="InParanoid" id="A0A2H3D7A9"/>
<protein>
    <submittedName>
        <fullName evidence="1">Uncharacterized protein</fullName>
    </submittedName>
</protein>
<dbReference type="Proteomes" id="UP000217790">
    <property type="component" value="Unassembled WGS sequence"/>
</dbReference>
<gene>
    <name evidence="1" type="ORF">ARMGADRAFT_1037332</name>
</gene>
<evidence type="ECO:0000313" key="2">
    <source>
        <dbReference type="Proteomes" id="UP000217790"/>
    </source>
</evidence>
<dbReference type="EMBL" id="KZ293700">
    <property type="protein sequence ID" value="PBK84203.1"/>
    <property type="molecule type" value="Genomic_DNA"/>
</dbReference>
<reference evidence="2" key="1">
    <citation type="journal article" date="2017" name="Nat. Ecol. Evol.">
        <title>Genome expansion and lineage-specific genetic innovations in the forest pathogenic fungi Armillaria.</title>
        <authorList>
            <person name="Sipos G."/>
            <person name="Prasanna A.N."/>
            <person name="Walter M.C."/>
            <person name="O'Connor E."/>
            <person name="Balint B."/>
            <person name="Krizsan K."/>
            <person name="Kiss B."/>
            <person name="Hess J."/>
            <person name="Varga T."/>
            <person name="Slot J."/>
            <person name="Riley R."/>
            <person name="Boka B."/>
            <person name="Rigling D."/>
            <person name="Barry K."/>
            <person name="Lee J."/>
            <person name="Mihaltcheva S."/>
            <person name="LaButti K."/>
            <person name="Lipzen A."/>
            <person name="Waldron R."/>
            <person name="Moloney N.M."/>
            <person name="Sperisen C."/>
            <person name="Kredics L."/>
            <person name="Vagvoelgyi C."/>
            <person name="Patrignani A."/>
            <person name="Fitzpatrick D."/>
            <person name="Nagy I."/>
            <person name="Doyle S."/>
            <person name="Anderson J.B."/>
            <person name="Grigoriev I.V."/>
            <person name="Gueldener U."/>
            <person name="Muensterkoetter M."/>
            <person name="Nagy L.G."/>
        </authorList>
    </citation>
    <scope>NUCLEOTIDE SEQUENCE [LARGE SCALE GENOMIC DNA]</scope>
    <source>
        <strain evidence="2">Ar21-2</strain>
    </source>
</reference>
<name>A0A2H3D7A9_ARMGA</name>
<organism evidence="1 2">
    <name type="scientific">Armillaria gallica</name>
    <name type="common">Bulbous honey fungus</name>
    <name type="synonym">Armillaria bulbosa</name>
    <dbReference type="NCBI Taxonomy" id="47427"/>
    <lineage>
        <taxon>Eukaryota</taxon>
        <taxon>Fungi</taxon>
        <taxon>Dikarya</taxon>
        <taxon>Basidiomycota</taxon>
        <taxon>Agaricomycotina</taxon>
        <taxon>Agaricomycetes</taxon>
        <taxon>Agaricomycetidae</taxon>
        <taxon>Agaricales</taxon>
        <taxon>Marasmiineae</taxon>
        <taxon>Physalacriaceae</taxon>
        <taxon>Armillaria</taxon>
    </lineage>
</organism>
<sequence length="181" mass="20467">MRQYEIALLVRKKNTAYRTDKEEQRKRISKCAYPSRTFEKAGTTLGIGDTFPTSENTSTSAKRKVTLNGSYEYIWEKGTAHWDIDMLICLAFGSMQAGDSTGSRDLTPHNWFWQHELGSRGCAGQEEHPPPRCAIQQLLVIPFEIHLMRPGCVQSSASARVATKAARRGLDRTRLEEKDMS</sequence>